<keyword evidence="10" id="KW-1185">Reference proteome</keyword>
<evidence type="ECO:0000256" key="7">
    <source>
        <dbReference type="HAMAP-Rule" id="MF_00039"/>
    </source>
</evidence>
<accession>A0ABD5V2F0</accession>
<comment type="function">
    <text evidence="7">Broad-specificity nucleoside monophosphate (NMP) kinase that catalyzes the reversible transfer of the terminal phosphate group between nucleoside triphosphates and monophosphates. Has also ATPase activity. Involved in the late maturation steps of the 30S ribosomal particles, specifically 16S rRNA maturation. While NMP activity is not required for ribosome maturation, ATPase activity is. Associates transiently with small ribosomal subunit protein uS11. ATP hydrolysis breaks the interaction with uS11. May temporarily remove uS11 from the ribosome to enable a conformational change of the ribosomal RNA that is needed for the final maturation step of the small ribosomal subunit.</text>
</comment>
<keyword evidence="4 7" id="KW-0547">Nucleotide-binding</keyword>
<keyword evidence="1 7" id="KW-0690">Ribosome biogenesis</keyword>
<comment type="catalytic activity">
    <reaction evidence="7">
        <text>AMP + ATP = 2 ADP</text>
        <dbReference type="Rhea" id="RHEA:12973"/>
        <dbReference type="ChEBI" id="CHEBI:30616"/>
        <dbReference type="ChEBI" id="CHEBI:456215"/>
        <dbReference type="ChEBI" id="CHEBI:456216"/>
        <dbReference type="EC" id="2.7.4.3"/>
    </reaction>
</comment>
<dbReference type="AlphaFoldDB" id="A0ABD5V2F0"/>
<dbReference type="PANTHER" id="PTHR12595">
    <property type="entry name" value="POS9-ACTIVATING FACTOR FAP7-RELATED"/>
    <property type="match status" value="1"/>
</dbReference>
<keyword evidence="3 7" id="KW-0808">Transferase</keyword>
<dbReference type="GO" id="GO:0005524">
    <property type="term" value="F:ATP binding"/>
    <property type="evidence" value="ECO:0007669"/>
    <property type="project" value="UniProtKB-UniRule"/>
</dbReference>
<feature type="binding site" evidence="7">
    <location>
        <position position="96"/>
    </location>
    <ligand>
        <name>ATP</name>
        <dbReference type="ChEBI" id="CHEBI:30616"/>
    </ligand>
</feature>
<evidence type="ECO:0000256" key="1">
    <source>
        <dbReference type="ARBA" id="ARBA00022517"/>
    </source>
</evidence>
<dbReference type="PANTHER" id="PTHR12595:SF0">
    <property type="entry name" value="ADENYLATE KINASE ISOENZYME 6"/>
    <property type="match status" value="1"/>
</dbReference>
<feature type="binding site" evidence="7">
    <location>
        <position position="12"/>
    </location>
    <ligand>
        <name>ATP</name>
        <dbReference type="ChEBI" id="CHEBI:30616"/>
    </ligand>
</feature>
<feature type="binding site" evidence="7">
    <location>
        <position position="15"/>
    </location>
    <ligand>
        <name>ATP</name>
        <dbReference type="ChEBI" id="CHEBI:30616"/>
    </ligand>
</feature>
<comment type="similarity">
    <text evidence="7">Belongs to the adenylate kinase family. AK6 subfamily.</text>
</comment>
<keyword evidence="2 7" id="KW-0698">rRNA processing</keyword>
<feature type="compositionally biased region" description="Polar residues" evidence="8">
    <location>
        <begin position="104"/>
        <end position="113"/>
    </location>
</feature>
<keyword evidence="6 7" id="KW-0067">ATP-binding</keyword>
<dbReference type="GO" id="GO:0042274">
    <property type="term" value="P:ribosomal small subunit biogenesis"/>
    <property type="evidence" value="ECO:0007669"/>
    <property type="project" value="UniProtKB-UniRule"/>
</dbReference>
<comment type="caution">
    <text evidence="7">Lacks conserved residue(s) required for the propagation of feature annotation.</text>
</comment>
<feature type="compositionally biased region" description="Basic and acidic residues" evidence="8">
    <location>
        <begin position="92"/>
        <end position="103"/>
    </location>
</feature>
<evidence type="ECO:0000256" key="4">
    <source>
        <dbReference type="ARBA" id="ARBA00022741"/>
    </source>
</evidence>
<comment type="subunit">
    <text evidence="7">Interacts with uS11. Not a structural component of 40S pre-ribosomes, but transiently interacts with them by binding to uS11.</text>
</comment>
<dbReference type="InterPro" id="IPR027417">
    <property type="entry name" value="P-loop_NTPase"/>
</dbReference>
<dbReference type="GO" id="GO:0004017">
    <property type="term" value="F:AMP kinase activity"/>
    <property type="evidence" value="ECO:0007669"/>
    <property type="project" value="UniProtKB-UniRule"/>
</dbReference>
<feature type="binding site" evidence="7">
    <location>
        <position position="13"/>
    </location>
    <ligand>
        <name>ATP</name>
        <dbReference type="ChEBI" id="CHEBI:30616"/>
    </ligand>
</feature>
<dbReference type="Pfam" id="PF13238">
    <property type="entry name" value="AAA_18"/>
    <property type="match status" value="1"/>
</dbReference>
<dbReference type="Proteomes" id="UP001596312">
    <property type="component" value="Unassembled WGS sequence"/>
</dbReference>
<keyword evidence="5 7" id="KW-0418">Kinase</keyword>
<dbReference type="RefSeq" id="WP_340602993.1">
    <property type="nucleotide sequence ID" value="NZ_JBBMXV010000001.1"/>
</dbReference>
<evidence type="ECO:0000256" key="3">
    <source>
        <dbReference type="ARBA" id="ARBA00022679"/>
    </source>
</evidence>
<evidence type="ECO:0000313" key="10">
    <source>
        <dbReference type="Proteomes" id="UP001596312"/>
    </source>
</evidence>
<feature type="region of interest" description="LID" evidence="7">
    <location>
        <begin position="95"/>
        <end position="105"/>
    </location>
</feature>
<evidence type="ECO:0000256" key="2">
    <source>
        <dbReference type="ARBA" id="ARBA00022552"/>
    </source>
</evidence>
<dbReference type="Gene3D" id="3.40.50.300">
    <property type="entry name" value="P-loop containing nucleotide triphosphate hydrolases"/>
    <property type="match status" value="1"/>
</dbReference>
<dbReference type="HAMAP" id="MF_00039">
    <property type="entry name" value="Adenylate_kinase_AK6"/>
    <property type="match status" value="1"/>
</dbReference>
<dbReference type="InterPro" id="IPR020618">
    <property type="entry name" value="Adenyl_kinase_AK6"/>
</dbReference>
<dbReference type="SUPFAM" id="SSF52540">
    <property type="entry name" value="P-loop containing nucleoside triphosphate hydrolases"/>
    <property type="match status" value="1"/>
</dbReference>
<dbReference type="EMBL" id="JBHSXQ010000001">
    <property type="protein sequence ID" value="MFC6904488.1"/>
    <property type="molecule type" value="Genomic_DNA"/>
</dbReference>
<dbReference type="EC" id="2.7.4.3" evidence="7"/>
<comment type="caution">
    <text evidence="9">The sequence shown here is derived from an EMBL/GenBank/DDBJ whole genome shotgun (WGS) entry which is preliminary data.</text>
</comment>
<feature type="binding site" evidence="7">
    <location>
        <position position="10"/>
    </location>
    <ligand>
        <name>ATP</name>
        <dbReference type="ChEBI" id="CHEBI:30616"/>
    </ligand>
</feature>
<gene>
    <name evidence="9" type="ORF">ACFQGH_04675</name>
</gene>
<sequence length="180" mass="19992">MRVVVTGTPGTGKTSATEPLTDHDVLHLNEVVEREGLYTERDEERDSLVVDMDALGEYVDDREGIVESHLAHHLPADRVVVLRCAPDELERRLRERGESEPKASENNGSTKSPQALARYARENAESEALDLILSEAVAEHGLESVYEIDTTDRSPEEVAEEIERVIDGEREPSAGEVEFS</sequence>
<evidence type="ECO:0000256" key="8">
    <source>
        <dbReference type="SAM" id="MobiDB-lite"/>
    </source>
</evidence>
<proteinExistence type="inferred from homology"/>
<feature type="region of interest" description="Disordered" evidence="8">
    <location>
        <begin position="92"/>
        <end position="121"/>
    </location>
</feature>
<evidence type="ECO:0000256" key="6">
    <source>
        <dbReference type="ARBA" id="ARBA00022840"/>
    </source>
</evidence>
<dbReference type="GO" id="GO:0006364">
    <property type="term" value="P:rRNA processing"/>
    <property type="evidence" value="ECO:0007669"/>
    <property type="project" value="UniProtKB-KW"/>
</dbReference>
<evidence type="ECO:0000313" key="9">
    <source>
        <dbReference type="EMBL" id="MFC6904488.1"/>
    </source>
</evidence>
<comment type="catalytic activity">
    <reaction evidence="7">
        <text>ATP + H2O = ADP + phosphate + H(+)</text>
        <dbReference type="Rhea" id="RHEA:13065"/>
        <dbReference type="ChEBI" id="CHEBI:15377"/>
        <dbReference type="ChEBI" id="CHEBI:15378"/>
        <dbReference type="ChEBI" id="CHEBI:30616"/>
        <dbReference type="ChEBI" id="CHEBI:43474"/>
        <dbReference type="ChEBI" id="CHEBI:456216"/>
    </reaction>
</comment>
<feature type="binding site" evidence="7">
    <location>
        <position position="14"/>
    </location>
    <ligand>
        <name>ATP</name>
        <dbReference type="ChEBI" id="CHEBI:30616"/>
    </ligand>
</feature>
<reference evidence="9 10" key="1">
    <citation type="journal article" date="2019" name="Int. J. Syst. Evol. Microbiol.">
        <title>The Global Catalogue of Microorganisms (GCM) 10K type strain sequencing project: providing services to taxonomists for standard genome sequencing and annotation.</title>
        <authorList>
            <consortium name="The Broad Institute Genomics Platform"/>
            <consortium name="The Broad Institute Genome Sequencing Center for Infectious Disease"/>
            <person name="Wu L."/>
            <person name="Ma J."/>
        </authorList>
    </citation>
    <scope>NUCLEOTIDE SEQUENCE [LARGE SCALE GENOMIC DNA]</scope>
    <source>
        <strain evidence="9 10">CGMCC 1.3240</strain>
    </source>
</reference>
<protein>
    <recommendedName>
        <fullName evidence="7">Putative adenylate kinase</fullName>
        <shortName evidence="7">AK</shortName>
        <ecNumber evidence="7">2.7.4.3</ecNumber>
    </recommendedName>
    <alternativeName>
        <fullName evidence="7">ATP-AMP transphosphorylase</fullName>
    </alternativeName>
</protein>
<organism evidence="9 10">
    <name type="scientific">Halalkalicoccus tibetensis</name>
    <dbReference type="NCBI Taxonomy" id="175632"/>
    <lineage>
        <taxon>Archaea</taxon>
        <taxon>Methanobacteriati</taxon>
        <taxon>Methanobacteriota</taxon>
        <taxon>Stenosarchaea group</taxon>
        <taxon>Halobacteria</taxon>
        <taxon>Halobacteriales</taxon>
        <taxon>Halococcaceae</taxon>
        <taxon>Halalkalicoccus</taxon>
    </lineage>
</organism>
<name>A0ABD5V2F0_9EURY</name>
<evidence type="ECO:0000256" key="5">
    <source>
        <dbReference type="ARBA" id="ARBA00022777"/>
    </source>
</evidence>